<sequence length="215" mass="24048">MEDAVESLVVEEESKKLMHKKSIFHRFRNKSTSENNNGSDGKDSALVSDKMTPNEVGKDTSVGTTGPNEDNKDLADSSTIPNEECKDLPNNSTSPNEDSIDNKSKCNGIKEKILNGIREKSASSSQKSSSCLLLRLFESKLFDMSIAMSYLFKSKESGVQTYLGNKLFSLDRSDVDKYLPQLVNMYIHMEDVAFAVYHYFIERSKTDVEFAVQVG</sequence>
<feature type="compositionally biased region" description="Acidic residues" evidence="1">
    <location>
        <begin position="1"/>
        <end position="11"/>
    </location>
</feature>
<comment type="caution">
    <text evidence="3">The sequence shown here is derived from an EMBL/GenBank/DDBJ whole genome shotgun (WGS) entry which is preliminary data.</text>
</comment>
<evidence type="ECO:0000259" key="2">
    <source>
        <dbReference type="Pfam" id="PF21245"/>
    </source>
</evidence>
<dbReference type="Proteomes" id="UP001152795">
    <property type="component" value="Unassembled WGS sequence"/>
</dbReference>
<feature type="compositionally biased region" description="Basic residues" evidence="1">
    <location>
        <begin position="17"/>
        <end position="29"/>
    </location>
</feature>
<gene>
    <name evidence="3" type="ORF">PACLA_8A064863</name>
</gene>
<dbReference type="InterPro" id="IPR049160">
    <property type="entry name" value="PI4KB-PIK1_PIK"/>
</dbReference>
<name>A0A7D9JUJ5_PARCT</name>
<dbReference type="AlphaFoldDB" id="A0A7D9JUJ5"/>
<proteinExistence type="predicted"/>
<dbReference type="OrthoDB" id="10264149at2759"/>
<evidence type="ECO:0000256" key="1">
    <source>
        <dbReference type="SAM" id="MobiDB-lite"/>
    </source>
</evidence>
<dbReference type="Pfam" id="PF21245">
    <property type="entry name" value="PI4KB-PIK1_PIK"/>
    <property type="match status" value="1"/>
</dbReference>
<organism evidence="3 4">
    <name type="scientific">Paramuricea clavata</name>
    <name type="common">Red gorgonian</name>
    <name type="synonym">Violescent sea-whip</name>
    <dbReference type="NCBI Taxonomy" id="317549"/>
    <lineage>
        <taxon>Eukaryota</taxon>
        <taxon>Metazoa</taxon>
        <taxon>Cnidaria</taxon>
        <taxon>Anthozoa</taxon>
        <taxon>Octocorallia</taxon>
        <taxon>Malacalcyonacea</taxon>
        <taxon>Plexauridae</taxon>
        <taxon>Paramuricea</taxon>
    </lineage>
</organism>
<protein>
    <recommendedName>
        <fullName evidence="2">PI4KB/PIK1 accessory domain-containing protein</fullName>
    </recommendedName>
</protein>
<keyword evidence="4" id="KW-1185">Reference proteome</keyword>
<feature type="compositionally biased region" description="Polar residues" evidence="1">
    <location>
        <begin position="30"/>
        <end position="39"/>
    </location>
</feature>
<reference evidence="3" key="1">
    <citation type="submission" date="2020-04" db="EMBL/GenBank/DDBJ databases">
        <authorList>
            <person name="Alioto T."/>
            <person name="Alioto T."/>
            <person name="Gomez Garrido J."/>
        </authorList>
    </citation>
    <scope>NUCLEOTIDE SEQUENCE</scope>
    <source>
        <strain evidence="3">A484AB</strain>
    </source>
</reference>
<evidence type="ECO:0000313" key="4">
    <source>
        <dbReference type="Proteomes" id="UP001152795"/>
    </source>
</evidence>
<feature type="domain" description="PI4KB/PIK1 accessory" evidence="2">
    <location>
        <begin position="146"/>
        <end position="214"/>
    </location>
</feature>
<accession>A0A7D9JUJ5</accession>
<feature type="region of interest" description="Disordered" evidence="1">
    <location>
        <begin position="1"/>
        <end position="104"/>
    </location>
</feature>
<dbReference type="EMBL" id="CACRXK020021518">
    <property type="protein sequence ID" value="CAB4035937.1"/>
    <property type="molecule type" value="Genomic_DNA"/>
</dbReference>
<evidence type="ECO:0000313" key="3">
    <source>
        <dbReference type="EMBL" id="CAB4035937.1"/>
    </source>
</evidence>